<evidence type="ECO:0000313" key="2">
    <source>
        <dbReference type="Proteomes" id="UP000006163"/>
    </source>
</evidence>
<proteinExistence type="predicted"/>
<dbReference type="AlphaFoldDB" id="C0R9A0"/>
<dbReference type="Pfam" id="PF07268">
    <property type="entry name" value="EppA_BapA"/>
    <property type="match status" value="1"/>
</dbReference>
<dbReference type="Proteomes" id="UP000006163">
    <property type="component" value="Plasmid VS116_lp28-3"/>
</dbReference>
<geneLocation type="plasmid" evidence="1 2">
    <name>VS116_lp28-3</name>
</geneLocation>
<keyword evidence="1" id="KW-0614">Plasmid</keyword>
<accession>C0R9A0</accession>
<name>C0R9A0_BORVA</name>
<dbReference type="InterPro" id="IPR009894">
    <property type="entry name" value="EppA_BapA"/>
</dbReference>
<gene>
    <name evidence="1" type="ORF">BVAVS116_H0043</name>
</gene>
<protein>
    <submittedName>
        <fullName evidence="1">Exported protein A</fullName>
    </submittedName>
</protein>
<dbReference type="NCBIfam" id="NF033732">
    <property type="entry name" value="borfam95"/>
    <property type="match status" value="1"/>
</dbReference>
<reference evidence="1 2" key="1">
    <citation type="journal article" date="2012" name="J. Bacteriol.">
        <title>Whole-Genome Sequences of Borrelia bissettii, Borrelia valaisiana, and Borrelia spielmanii.</title>
        <authorList>
            <person name="Schutzer S.E."/>
            <person name="Fraser-Liggett C.M."/>
            <person name="Qiu W.G."/>
            <person name="Kraiczy P."/>
            <person name="Mongodin E.F."/>
            <person name="Dunn J.J."/>
            <person name="Luft B.J."/>
            <person name="Casjens S.R."/>
        </authorList>
    </citation>
    <scope>NUCLEOTIDE SEQUENCE [LARGE SCALE GENOMIC DNA]</scope>
    <source>
        <strain evidence="1 2">VS116</strain>
        <plasmid evidence="1">VS116_lp28-3</plasmid>
    </source>
</reference>
<dbReference type="EMBL" id="CP001440">
    <property type="protein sequence ID" value="ACN53006.1"/>
    <property type="molecule type" value="Genomic_DNA"/>
</dbReference>
<keyword evidence="2" id="KW-1185">Reference proteome</keyword>
<organism evidence="1 2">
    <name type="scientific">Borreliella valaisiana VS116</name>
    <dbReference type="NCBI Taxonomy" id="445987"/>
    <lineage>
        <taxon>Bacteria</taxon>
        <taxon>Pseudomonadati</taxon>
        <taxon>Spirochaetota</taxon>
        <taxon>Spirochaetia</taxon>
        <taxon>Spirochaetales</taxon>
        <taxon>Borreliaceae</taxon>
        <taxon>Borreliella</taxon>
    </lineage>
</organism>
<evidence type="ECO:0000313" key="1">
    <source>
        <dbReference type="EMBL" id="ACN53006.1"/>
    </source>
</evidence>
<sequence>MDNKSVGNMRKISLLTVLFVLSISLNAFMSKEMEKNYAKSKRAFSEEDFNLINKKLDNHVFAAAIEIRGELKKLELKKKVFFWMLLML</sequence>
<dbReference type="HOGENOM" id="CLU_2462972_0_0_12"/>